<keyword evidence="2" id="KW-1185">Reference proteome</keyword>
<reference evidence="1 2" key="1">
    <citation type="submission" date="2016-10" db="EMBL/GenBank/DDBJ databases">
        <authorList>
            <person name="Cai Z."/>
        </authorList>
    </citation>
    <scope>NUCLEOTIDE SEQUENCE [LARGE SCALE GENOMIC DNA]</scope>
</reference>
<evidence type="ECO:0000313" key="1">
    <source>
        <dbReference type="EMBL" id="SZX78369.1"/>
    </source>
</evidence>
<protein>
    <submittedName>
        <fullName evidence="1">Uncharacterized protein</fullName>
    </submittedName>
</protein>
<dbReference type="Proteomes" id="UP000256970">
    <property type="component" value="Unassembled WGS sequence"/>
</dbReference>
<dbReference type="AlphaFoldDB" id="A0A383WMH2"/>
<organism evidence="1 2">
    <name type="scientific">Tetradesmus obliquus</name>
    <name type="common">Green alga</name>
    <name type="synonym">Acutodesmus obliquus</name>
    <dbReference type="NCBI Taxonomy" id="3088"/>
    <lineage>
        <taxon>Eukaryota</taxon>
        <taxon>Viridiplantae</taxon>
        <taxon>Chlorophyta</taxon>
        <taxon>core chlorophytes</taxon>
        <taxon>Chlorophyceae</taxon>
        <taxon>CS clade</taxon>
        <taxon>Sphaeropleales</taxon>
        <taxon>Scenedesmaceae</taxon>
        <taxon>Tetradesmus</taxon>
    </lineage>
</organism>
<accession>A0A383WMH2</accession>
<evidence type="ECO:0000313" key="2">
    <source>
        <dbReference type="Proteomes" id="UP000256970"/>
    </source>
</evidence>
<name>A0A383WMH2_TETOB</name>
<proteinExistence type="predicted"/>
<dbReference type="EMBL" id="FNXT01001319">
    <property type="protein sequence ID" value="SZX78369.1"/>
    <property type="molecule type" value="Genomic_DNA"/>
</dbReference>
<sequence>MLPLKAKFGQDCWCRVAAEVAPLELQQQAAALHAPVQQQQHMW</sequence>
<gene>
    <name evidence="1" type="ORF">BQ4739_LOCUS18657</name>
</gene>